<feature type="region of interest" description="Disordered" evidence="1">
    <location>
        <begin position="96"/>
        <end position="127"/>
    </location>
</feature>
<proteinExistence type="predicted"/>
<sequence>MVSERLHRNGTGGKGTTHKIREHLNFTDDKKWKKFSSRRLELIDKFGLSEKKASEQDDNIKQIASILRSEFQYPSSASLEFERLVTAAVQSVRRNRKRSKKIIKRVNSPYSSNVSSPTASHTSSSNLQNTVLSTASLMSENNLSQGNLQPVLLGGVNGHNQNISNAYSLPPVKSCIAMIETDTFKRESSFDANELIRVILKDISETQLPLSQTSSTISDNVNLFNPNIEDANHIPIKLRENLLFNIKRSTTYNSMINTSKDDDILNKFKNLEALGQMSIRSSFAFVIERNFNHLSDIKIEDLRSKACNEKSRSKFFKDLFQHDKLHYLSDQDVSRVLFLTIGSIVKDFGFDSSLLPLNETIQLLLEREISRGETENKLKVLSNVSTNSVAKPMLKSFSNLMNDMTIPPYSQQNVINPIQPNNIQKPNLSSFMAKRSFEDGNLPRPIHQL</sequence>
<reference evidence="2 3" key="1">
    <citation type="journal article" date="2011" name="Proc. Natl. Acad. Sci. U.S.A.">
        <title>Evolutionary erosion of yeast sex chromosomes by mating-type switching accidents.</title>
        <authorList>
            <person name="Gordon J.L."/>
            <person name="Armisen D."/>
            <person name="Proux-Wera E."/>
            <person name="Oheigeartaigh S.S."/>
            <person name="Byrne K.P."/>
            <person name="Wolfe K.H."/>
        </authorList>
    </citation>
    <scope>NUCLEOTIDE SEQUENCE [LARGE SCALE GENOMIC DNA]</scope>
    <source>
        <strain evidence="3">ATCC 22294 / BCRC 22015 / CBS 2517 / CECT 1963 / NBRC 1671 / NRRL Y-8276</strain>
    </source>
</reference>
<organism evidence="2 3">
    <name type="scientific">Kazachstania africana (strain ATCC 22294 / BCRC 22015 / CBS 2517 / CECT 1963 / NBRC 1671 / NRRL Y-8276)</name>
    <name type="common">Yeast</name>
    <name type="synonym">Kluyveromyces africanus</name>
    <dbReference type="NCBI Taxonomy" id="1071382"/>
    <lineage>
        <taxon>Eukaryota</taxon>
        <taxon>Fungi</taxon>
        <taxon>Dikarya</taxon>
        <taxon>Ascomycota</taxon>
        <taxon>Saccharomycotina</taxon>
        <taxon>Saccharomycetes</taxon>
        <taxon>Saccharomycetales</taxon>
        <taxon>Saccharomycetaceae</taxon>
        <taxon>Kazachstania</taxon>
    </lineage>
</organism>
<protein>
    <recommendedName>
        <fullName evidence="4">Transcription factor VHR1</fullName>
    </recommendedName>
</protein>
<name>H2B251_KAZAF</name>
<dbReference type="InterPro" id="IPR007147">
    <property type="entry name" value="TF_Vhr"/>
</dbReference>
<dbReference type="HOGENOM" id="CLU_006698_2_1_1"/>
<dbReference type="RefSeq" id="XP_003959836.1">
    <property type="nucleotide sequence ID" value="XM_003959787.1"/>
</dbReference>
<evidence type="ECO:0000256" key="1">
    <source>
        <dbReference type="SAM" id="MobiDB-lite"/>
    </source>
</evidence>
<dbReference type="AlphaFoldDB" id="H2B251"/>
<dbReference type="GeneID" id="13886909"/>
<feature type="compositionally biased region" description="Low complexity" evidence="1">
    <location>
        <begin position="105"/>
        <end position="125"/>
    </location>
</feature>
<accession>H2B251</accession>
<evidence type="ECO:0000313" key="3">
    <source>
        <dbReference type="Proteomes" id="UP000005220"/>
    </source>
</evidence>
<dbReference type="Pfam" id="PF04001">
    <property type="entry name" value="Vhr1"/>
    <property type="match status" value="1"/>
</dbReference>
<gene>
    <name evidence="2" type="primary">KAFR0L00930</name>
    <name evidence="2" type="ORF">KAFR_0L00930</name>
</gene>
<dbReference type="OrthoDB" id="4089008at2759"/>
<dbReference type="KEGG" id="kaf:KAFR_0L00930"/>
<evidence type="ECO:0000313" key="2">
    <source>
        <dbReference type="EMBL" id="CCF60701.1"/>
    </source>
</evidence>
<keyword evidence="3" id="KW-1185">Reference proteome</keyword>
<dbReference type="eggNOG" id="ENOG502QVE1">
    <property type="taxonomic scope" value="Eukaryota"/>
</dbReference>
<feature type="region of interest" description="Disordered" evidence="1">
    <location>
        <begin position="1"/>
        <end position="22"/>
    </location>
</feature>
<dbReference type="Proteomes" id="UP000005220">
    <property type="component" value="Chromosome 12"/>
</dbReference>
<evidence type="ECO:0008006" key="4">
    <source>
        <dbReference type="Google" id="ProtNLM"/>
    </source>
</evidence>
<dbReference type="STRING" id="1071382.H2B251"/>
<dbReference type="InParanoid" id="H2B251"/>
<dbReference type="EMBL" id="HE650832">
    <property type="protein sequence ID" value="CCF60701.1"/>
    <property type="molecule type" value="Genomic_DNA"/>
</dbReference>